<evidence type="ECO:0000313" key="3">
    <source>
        <dbReference type="EMBL" id="KAJ3490502.1"/>
    </source>
</evidence>
<dbReference type="InterPro" id="IPR002013">
    <property type="entry name" value="SAC_dom"/>
</dbReference>
<dbReference type="GO" id="GO:0043812">
    <property type="term" value="F:phosphatidylinositol-4-phosphate phosphatase activity"/>
    <property type="evidence" value="ECO:0007669"/>
    <property type="project" value="TreeGrafter"/>
</dbReference>
<dbReference type="PANTHER" id="PTHR45662:SF2">
    <property type="entry name" value="PHOSPHATIDYLINOSITOL-3-PHOSPHATASE SAC1"/>
    <property type="match status" value="1"/>
</dbReference>
<comment type="caution">
    <text evidence="3">The sequence shown here is derived from an EMBL/GenBank/DDBJ whole genome shotgun (WGS) entry which is preliminary data.</text>
</comment>
<feature type="transmembrane region" description="Helical" evidence="1">
    <location>
        <begin position="59"/>
        <end position="78"/>
    </location>
</feature>
<evidence type="ECO:0000313" key="4">
    <source>
        <dbReference type="Proteomes" id="UP001212997"/>
    </source>
</evidence>
<dbReference type="PROSITE" id="PS50275">
    <property type="entry name" value="SAC"/>
    <property type="match status" value="1"/>
</dbReference>
<organism evidence="3 4">
    <name type="scientific">Meripilus lineatus</name>
    <dbReference type="NCBI Taxonomy" id="2056292"/>
    <lineage>
        <taxon>Eukaryota</taxon>
        <taxon>Fungi</taxon>
        <taxon>Dikarya</taxon>
        <taxon>Basidiomycota</taxon>
        <taxon>Agaricomycotina</taxon>
        <taxon>Agaricomycetes</taxon>
        <taxon>Polyporales</taxon>
        <taxon>Meripilaceae</taxon>
        <taxon>Meripilus</taxon>
    </lineage>
</organism>
<dbReference type="GO" id="GO:0005783">
    <property type="term" value="C:endoplasmic reticulum"/>
    <property type="evidence" value="ECO:0007669"/>
    <property type="project" value="TreeGrafter"/>
</dbReference>
<sequence>MKALHQRLNLYEDGNETYTFVPAEPVGARSFTIYRNSGDIVLNPPNAPLPATAERSGKTIYGIMGLITLVMSEYIIVLTGRELLGRLMGHNIYRATDFDILPLNPDISLLNPPNAVEAHLQALVKSHLQCGYFLFSYGWDLTRRLQAQYAAHEDDDGKALWEVADDRFFWNRFLQTRLIDITMSRGDQNLSSYILPIMYGTFDIRPARLNGHYLKLCLISRRCRYRAGTRYFRRGIDHDGNVANFNETEQILLVDTPQSDSSADESKIQMSFVQIRGSVPVFWAEVNTLRYKPDVQLMELNQALDATRKHFDRQTEHYGDQSLVSLVNQKGHEKPVKEAYERYVSELDLPNVRYEYFDFHHECRNLQWDRISVLIEKVEPDLIRYGYFHLDSAKSSPIREQEGVIRTNCMDNLDRTNVAQAALAKWTLNKQLKALRLLVENDNIDNYDDIMKDFREMWSDHANLISLAYAGTGALKVEYTRTGKLTPAGQLEDGYKSVMRYLKNNFFDGARQVKILGPTSELDAVLVGERSPAFGNKSYALCVVVLGVYGLRWSHLAALLRFVSLTTQS</sequence>
<protein>
    <recommendedName>
        <fullName evidence="2">SAC domain-containing protein</fullName>
    </recommendedName>
</protein>
<keyword evidence="1" id="KW-0472">Membrane</keyword>
<keyword evidence="1" id="KW-1133">Transmembrane helix</keyword>
<evidence type="ECO:0000256" key="1">
    <source>
        <dbReference type="SAM" id="Phobius"/>
    </source>
</evidence>
<feature type="domain" description="SAC" evidence="2">
    <location>
        <begin position="124"/>
        <end position="471"/>
    </location>
</feature>
<proteinExistence type="predicted"/>
<evidence type="ECO:0000259" key="2">
    <source>
        <dbReference type="PROSITE" id="PS50275"/>
    </source>
</evidence>
<gene>
    <name evidence="3" type="ORF">NLI96_g1404</name>
</gene>
<name>A0AAD5VAM5_9APHY</name>
<dbReference type="Proteomes" id="UP001212997">
    <property type="component" value="Unassembled WGS sequence"/>
</dbReference>
<reference evidence="3" key="1">
    <citation type="submission" date="2022-07" db="EMBL/GenBank/DDBJ databases">
        <title>Genome Sequence of Physisporinus lineatus.</title>
        <authorList>
            <person name="Buettner E."/>
        </authorList>
    </citation>
    <scope>NUCLEOTIDE SEQUENCE</scope>
    <source>
        <strain evidence="3">VT162</strain>
    </source>
</reference>
<dbReference type="AlphaFoldDB" id="A0AAD5VAM5"/>
<dbReference type="EMBL" id="JANAWD010000027">
    <property type="protein sequence ID" value="KAJ3490502.1"/>
    <property type="molecule type" value="Genomic_DNA"/>
</dbReference>
<keyword evidence="1" id="KW-0812">Transmembrane</keyword>
<dbReference type="GO" id="GO:0046856">
    <property type="term" value="P:phosphatidylinositol dephosphorylation"/>
    <property type="evidence" value="ECO:0007669"/>
    <property type="project" value="TreeGrafter"/>
</dbReference>
<dbReference type="Pfam" id="PF02383">
    <property type="entry name" value="Syja_N"/>
    <property type="match status" value="1"/>
</dbReference>
<keyword evidence="4" id="KW-1185">Reference proteome</keyword>
<accession>A0AAD5VAM5</accession>
<dbReference type="PANTHER" id="PTHR45662">
    <property type="entry name" value="PHOSPHATIDYLINOSITIDE PHOSPHATASE SAC1"/>
    <property type="match status" value="1"/>
</dbReference>